<dbReference type="InterPro" id="IPR012312">
    <property type="entry name" value="Hemerythrin-like"/>
</dbReference>
<accession>A1K698</accession>
<dbReference type="Pfam" id="PF01814">
    <property type="entry name" value="Hemerythrin"/>
    <property type="match status" value="1"/>
</dbReference>
<name>A1K698_AZOSB</name>
<sequence length="183" mass="20415">METATTRTDALTLLEQEHARLRTLVSTARRRTEAADTPPPEGDFPLRSALPRLKQQVLRYLRIESEILHTPLGMTEPPADAVGDAKTRCDVTRQLLERVDATCPEQGENTDFREAFEALADHLLAHLDATAETLFPLAEERGLDLEALGRRMQEEDIDEMPAATRTEDGRLDIGTGEDRSPTL</sequence>
<feature type="compositionally biased region" description="Basic and acidic residues" evidence="1">
    <location>
        <begin position="165"/>
        <end position="183"/>
    </location>
</feature>
<dbReference type="EMBL" id="AM406670">
    <property type="protein sequence ID" value="CAL94353.1"/>
    <property type="molecule type" value="Genomic_DNA"/>
</dbReference>
<evidence type="ECO:0000256" key="1">
    <source>
        <dbReference type="SAM" id="MobiDB-lite"/>
    </source>
</evidence>
<feature type="domain" description="Hemerythrin-like" evidence="2">
    <location>
        <begin position="10"/>
        <end position="138"/>
    </location>
</feature>
<evidence type="ECO:0000313" key="3">
    <source>
        <dbReference type="EMBL" id="CAL94353.1"/>
    </source>
</evidence>
<gene>
    <name evidence="3" type="ordered locus">azo1736</name>
</gene>
<protein>
    <recommendedName>
        <fullName evidence="2">Hemerythrin-like domain-containing protein</fullName>
    </recommendedName>
</protein>
<dbReference type="AlphaFoldDB" id="A1K698"/>
<dbReference type="RefSeq" id="WP_011765469.1">
    <property type="nucleotide sequence ID" value="NC_008702.1"/>
</dbReference>
<proteinExistence type="predicted"/>
<evidence type="ECO:0000313" key="4">
    <source>
        <dbReference type="Proteomes" id="UP000002588"/>
    </source>
</evidence>
<keyword evidence="4" id="KW-1185">Reference proteome</keyword>
<dbReference type="Proteomes" id="UP000002588">
    <property type="component" value="Chromosome"/>
</dbReference>
<evidence type="ECO:0000259" key="2">
    <source>
        <dbReference type="Pfam" id="PF01814"/>
    </source>
</evidence>
<feature type="region of interest" description="Disordered" evidence="1">
    <location>
        <begin position="27"/>
        <end position="47"/>
    </location>
</feature>
<organism evidence="3 4">
    <name type="scientific">Azoarcus sp. (strain BH72)</name>
    <dbReference type="NCBI Taxonomy" id="418699"/>
    <lineage>
        <taxon>Bacteria</taxon>
        <taxon>Pseudomonadati</taxon>
        <taxon>Pseudomonadota</taxon>
        <taxon>Betaproteobacteria</taxon>
        <taxon>Rhodocyclales</taxon>
        <taxon>Zoogloeaceae</taxon>
        <taxon>Azoarcus</taxon>
    </lineage>
</organism>
<feature type="region of interest" description="Disordered" evidence="1">
    <location>
        <begin position="153"/>
        <end position="183"/>
    </location>
</feature>
<reference evidence="3 4" key="1">
    <citation type="journal article" date="2006" name="Nat. Biotechnol.">
        <title>Complete genome of the mutualistic, N2-fixing grass endophyte Azoarcus sp. strain BH72.</title>
        <authorList>
            <person name="Krause A."/>
            <person name="Ramakumar A."/>
            <person name="Bartels D."/>
            <person name="Battistoni F."/>
            <person name="Bekel T."/>
            <person name="Boch J."/>
            <person name="Boehm M."/>
            <person name="Friedrich F."/>
            <person name="Hurek T."/>
            <person name="Krause L."/>
            <person name="Linke B."/>
            <person name="McHardy A.C."/>
            <person name="Sarkar A."/>
            <person name="Schneiker S."/>
            <person name="Syed A.A."/>
            <person name="Thauer R."/>
            <person name="Vorhoelter F.-J."/>
            <person name="Weidner S."/>
            <person name="Puehler A."/>
            <person name="Reinhold-Hurek B."/>
            <person name="Kaiser O."/>
            <person name="Goesmann A."/>
        </authorList>
    </citation>
    <scope>NUCLEOTIDE SEQUENCE [LARGE SCALE GENOMIC DNA]</scope>
    <source>
        <strain evidence="3 4">BH72</strain>
    </source>
</reference>
<dbReference type="HOGENOM" id="CLU_1479207_0_0_4"/>
<dbReference type="KEGG" id="aoa:dqs_1886"/>
<dbReference type="KEGG" id="azo:azo1736"/>